<accession>A0ABD1HSJ4</accession>
<feature type="compositionally biased region" description="Basic and acidic residues" evidence="2">
    <location>
        <begin position="354"/>
        <end position="366"/>
    </location>
</feature>
<dbReference type="InterPro" id="IPR001841">
    <property type="entry name" value="Znf_RING"/>
</dbReference>
<keyword evidence="1" id="KW-0479">Metal-binding</keyword>
<dbReference type="InterPro" id="IPR013083">
    <property type="entry name" value="Znf_RING/FYVE/PHD"/>
</dbReference>
<keyword evidence="5" id="KW-1185">Reference proteome</keyword>
<evidence type="ECO:0000256" key="2">
    <source>
        <dbReference type="SAM" id="MobiDB-lite"/>
    </source>
</evidence>
<feature type="region of interest" description="Disordered" evidence="2">
    <location>
        <begin position="345"/>
        <end position="375"/>
    </location>
</feature>
<keyword evidence="1" id="KW-0863">Zinc-finger</keyword>
<reference evidence="4 5" key="1">
    <citation type="submission" date="2024-06" db="EMBL/GenBank/DDBJ databases">
        <title>A chromosome level genome sequence of Diviner's sage (Salvia divinorum).</title>
        <authorList>
            <person name="Ford S.A."/>
            <person name="Ro D.-K."/>
            <person name="Ness R.W."/>
            <person name="Phillips M.A."/>
        </authorList>
    </citation>
    <scope>NUCLEOTIDE SEQUENCE [LARGE SCALE GENOMIC DNA]</scope>
    <source>
        <strain evidence="4">SAF-2024a</strain>
        <tissue evidence="4">Leaf</tissue>
    </source>
</reference>
<evidence type="ECO:0000313" key="4">
    <source>
        <dbReference type="EMBL" id="KAL1558026.1"/>
    </source>
</evidence>
<dbReference type="CDD" id="cd16448">
    <property type="entry name" value="RING-H2"/>
    <property type="match status" value="1"/>
</dbReference>
<protein>
    <recommendedName>
        <fullName evidence="3">RING-type domain-containing protein</fullName>
    </recommendedName>
</protein>
<evidence type="ECO:0000259" key="3">
    <source>
        <dbReference type="PROSITE" id="PS50089"/>
    </source>
</evidence>
<feature type="domain" description="RING-type" evidence="3">
    <location>
        <begin position="263"/>
        <end position="324"/>
    </location>
</feature>
<keyword evidence="1" id="KW-0862">Zinc</keyword>
<dbReference type="AlphaFoldDB" id="A0ABD1HSJ4"/>
<dbReference type="PANTHER" id="PTHR31150">
    <property type="entry name" value="EXPRESSED PROTEIN"/>
    <property type="match status" value="1"/>
</dbReference>
<evidence type="ECO:0000313" key="5">
    <source>
        <dbReference type="Proteomes" id="UP001567538"/>
    </source>
</evidence>
<dbReference type="PROSITE" id="PS50089">
    <property type="entry name" value="ZF_RING_2"/>
    <property type="match status" value="1"/>
</dbReference>
<name>A0ABD1HSJ4_SALDI</name>
<feature type="compositionally biased region" description="Polar residues" evidence="2">
    <location>
        <begin position="91"/>
        <end position="106"/>
    </location>
</feature>
<feature type="compositionally biased region" description="Low complexity" evidence="2">
    <location>
        <begin position="136"/>
        <end position="152"/>
    </location>
</feature>
<dbReference type="SUPFAM" id="SSF57850">
    <property type="entry name" value="RING/U-box"/>
    <property type="match status" value="1"/>
</dbReference>
<dbReference type="GO" id="GO:0008270">
    <property type="term" value="F:zinc ion binding"/>
    <property type="evidence" value="ECO:0007669"/>
    <property type="project" value="UniProtKB-KW"/>
</dbReference>
<organism evidence="4 5">
    <name type="scientific">Salvia divinorum</name>
    <name type="common">Maria pastora</name>
    <name type="synonym">Diviner's sage</name>
    <dbReference type="NCBI Taxonomy" id="28513"/>
    <lineage>
        <taxon>Eukaryota</taxon>
        <taxon>Viridiplantae</taxon>
        <taxon>Streptophyta</taxon>
        <taxon>Embryophyta</taxon>
        <taxon>Tracheophyta</taxon>
        <taxon>Spermatophyta</taxon>
        <taxon>Magnoliopsida</taxon>
        <taxon>eudicotyledons</taxon>
        <taxon>Gunneridae</taxon>
        <taxon>Pentapetalae</taxon>
        <taxon>asterids</taxon>
        <taxon>lamiids</taxon>
        <taxon>Lamiales</taxon>
        <taxon>Lamiaceae</taxon>
        <taxon>Nepetoideae</taxon>
        <taxon>Mentheae</taxon>
        <taxon>Salviinae</taxon>
        <taxon>Salvia</taxon>
        <taxon>Salvia subgen. Calosphace</taxon>
    </lineage>
</organism>
<dbReference type="Gene3D" id="3.30.40.10">
    <property type="entry name" value="Zinc/RING finger domain, C3HC4 (zinc finger)"/>
    <property type="match status" value="1"/>
</dbReference>
<comment type="caution">
    <text evidence="4">The sequence shown here is derived from an EMBL/GenBank/DDBJ whole genome shotgun (WGS) entry which is preliminary data.</text>
</comment>
<proteinExistence type="predicted"/>
<gene>
    <name evidence="4" type="ORF">AAHA92_08542</name>
</gene>
<feature type="region of interest" description="Disordered" evidence="2">
    <location>
        <begin position="78"/>
        <end position="106"/>
    </location>
</feature>
<dbReference type="Proteomes" id="UP001567538">
    <property type="component" value="Unassembled WGS sequence"/>
</dbReference>
<dbReference type="EMBL" id="JBEAFC010000004">
    <property type="protein sequence ID" value="KAL1558026.1"/>
    <property type="molecule type" value="Genomic_DNA"/>
</dbReference>
<dbReference type="SMART" id="SM00184">
    <property type="entry name" value="RING"/>
    <property type="match status" value="1"/>
</dbReference>
<evidence type="ECO:0000256" key="1">
    <source>
        <dbReference type="PROSITE-ProRule" id="PRU00175"/>
    </source>
</evidence>
<feature type="region of interest" description="Disordered" evidence="2">
    <location>
        <begin position="122"/>
        <end position="216"/>
    </location>
</feature>
<sequence>MGAACCIAAKDRTIVHGPSSETLQRHVRYSPSWSFRWDNRGRVAGEETHANWLHDGDVRNRQVEVKYSTTVETTLALDEGSPVVSRHSRWQKSPVSDGNAGNSNFQISDEAISRNLVEVKDSAESRSVSHPSPVKLSPLSASATPPATSQSQFLHPDSTPSRCRRYSRGPQLLHQAPTSKIPEYKSPPFSISEETSSHPPPDWGSESARVSNGGSSDSWSIPVLSELTATRREGWSFDSENSRFSVDKTATSSGSPPTNLQTCGVCAKLLTMRSSWGWASQKIVSSNELAVVSILTCGHVYHAECLDHMTPEINKYDPACPVCTYGEKQAVRMSEKALKAELDLKHRKRRSKKHVDGSDSRAEAKGSKMGSRIINKSPPFLKRHLSFTSKSGKSLAENHQLARRKPFFWARSSKE</sequence>
<dbReference type="PANTHER" id="PTHR31150:SF26">
    <property type="entry name" value="RING-TYPE DOMAIN-CONTAINING PROTEIN"/>
    <property type="match status" value="1"/>
</dbReference>